<dbReference type="GO" id="GO:0016787">
    <property type="term" value="F:hydrolase activity"/>
    <property type="evidence" value="ECO:0007669"/>
    <property type="project" value="UniProtKB-KW"/>
</dbReference>
<feature type="domain" description="AB hydrolase-1" evidence="1">
    <location>
        <begin position="14"/>
        <end position="178"/>
    </location>
</feature>
<dbReference type="OrthoDB" id="8468at2157"/>
<evidence type="ECO:0000259" key="1">
    <source>
        <dbReference type="Pfam" id="PF12697"/>
    </source>
</evidence>
<reference evidence="3" key="1">
    <citation type="submission" date="2015-10" db="EMBL/GenBank/DDBJ databases">
        <title>Niche specialization of a soil ammonia-oxidizing archaeon, Candidatus Nitrosocosmicus oleophilus.</title>
        <authorList>
            <person name="Jung M.-Y."/>
            <person name="Rhee S.-K."/>
        </authorList>
    </citation>
    <scope>NUCLEOTIDE SEQUENCE [LARGE SCALE GENOMIC DNA]</scope>
    <source>
        <strain evidence="3">MY3</strain>
    </source>
</reference>
<sequence>MNLNLSTHINDIVQVFEYQDLYDVVLVGHSYGGMVIGGVAEKIPDRIRSMVFLDAYIPQDGKSGFDLIPGLRDIYEQRRLKEEGKNWLVLSYTPEEFGVTNNDDINWMKSRLCPMPFHTHDEPLSIKEIKPKRLSRTYITCTDFGDSMFHSIKSKESDGWDYFELRPGHDSMITAPEELSGLLLKIINNND</sequence>
<protein>
    <submittedName>
        <fullName evidence="2">Alpha/beta hydrolase family protein</fullName>
    </submittedName>
</protein>
<dbReference type="Proteomes" id="UP000058925">
    <property type="component" value="Chromosome"/>
</dbReference>
<evidence type="ECO:0000313" key="3">
    <source>
        <dbReference type="Proteomes" id="UP000058925"/>
    </source>
</evidence>
<proteinExistence type="predicted"/>
<keyword evidence="3" id="KW-1185">Reference proteome</keyword>
<dbReference type="InterPro" id="IPR000073">
    <property type="entry name" value="AB_hydrolase_1"/>
</dbReference>
<dbReference type="InterPro" id="IPR029058">
    <property type="entry name" value="AB_hydrolase_fold"/>
</dbReference>
<dbReference type="AlphaFoldDB" id="A0A654M6X5"/>
<dbReference type="KEGG" id="taa:NMY3_01047"/>
<dbReference type="SUPFAM" id="SSF53474">
    <property type="entry name" value="alpha/beta-Hydrolases"/>
    <property type="match status" value="1"/>
</dbReference>
<organism evidence="2 3">
    <name type="scientific">Candidatus Nitrosocosmicus oleophilus</name>
    <dbReference type="NCBI Taxonomy" id="1353260"/>
    <lineage>
        <taxon>Archaea</taxon>
        <taxon>Nitrososphaerota</taxon>
        <taxon>Nitrososphaeria</taxon>
        <taxon>Nitrososphaerales</taxon>
        <taxon>Nitrososphaeraceae</taxon>
        <taxon>Candidatus Nitrosocosmicus</taxon>
    </lineage>
</organism>
<gene>
    <name evidence="2" type="ORF">NMY3_01047</name>
</gene>
<dbReference type="Pfam" id="PF12697">
    <property type="entry name" value="Abhydrolase_6"/>
    <property type="match status" value="1"/>
</dbReference>
<dbReference type="RefSeq" id="WP_196817762.1">
    <property type="nucleotide sequence ID" value="NZ_CP012850.1"/>
</dbReference>
<accession>A0A654M6X5</accession>
<keyword evidence="2" id="KW-0378">Hydrolase</keyword>
<name>A0A654M6X5_9ARCH</name>
<dbReference type="GeneID" id="60421161"/>
<evidence type="ECO:0000313" key="2">
    <source>
        <dbReference type="EMBL" id="ALI35252.1"/>
    </source>
</evidence>
<dbReference type="EMBL" id="CP012850">
    <property type="protein sequence ID" value="ALI35252.1"/>
    <property type="molecule type" value="Genomic_DNA"/>
</dbReference>
<dbReference type="Gene3D" id="3.40.50.1820">
    <property type="entry name" value="alpha/beta hydrolase"/>
    <property type="match status" value="1"/>
</dbReference>